<dbReference type="STRING" id="320771.Cflav_PD1490"/>
<evidence type="ECO:0000256" key="4">
    <source>
        <dbReference type="ARBA" id="ARBA00022692"/>
    </source>
</evidence>
<accession>B9XPW5</accession>
<evidence type="ECO:0000256" key="5">
    <source>
        <dbReference type="ARBA" id="ARBA00022989"/>
    </source>
</evidence>
<name>B9XPW5_PEDPL</name>
<dbReference type="PANTHER" id="PTHR30589">
    <property type="entry name" value="PROLIPOPROTEIN DIACYLGLYCERYL TRANSFERASE"/>
    <property type="match status" value="1"/>
</dbReference>
<reference evidence="8 9" key="1">
    <citation type="journal article" date="2011" name="J. Bacteriol.">
        <title>Genome sequence of 'Pedosphaera parvula' Ellin514, an aerobic Verrucomicrobial isolate from pasture soil.</title>
        <authorList>
            <person name="Kant R."/>
            <person name="van Passel M.W."/>
            <person name="Sangwan P."/>
            <person name="Palva A."/>
            <person name="Lucas S."/>
            <person name="Copeland A."/>
            <person name="Lapidus A."/>
            <person name="Glavina Del Rio T."/>
            <person name="Dalin E."/>
            <person name="Tice H."/>
            <person name="Bruce D."/>
            <person name="Goodwin L."/>
            <person name="Pitluck S."/>
            <person name="Chertkov O."/>
            <person name="Larimer F.W."/>
            <person name="Land M.L."/>
            <person name="Hauser L."/>
            <person name="Brettin T.S."/>
            <person name="Detter J.C."/>
            <person name="Han S."/>
            <person name="de Vos W.M."/>
            <person name="Janssen P.H."/>
            <person name="Smidt H."/>
        </authorList>
    </citation>
    <scope>NUCLEOTIDE SEQUENCE [LARGE SCALE GENOMIC DNA]</scope>
    <source>
        <strain evidence="8 9">Ellin514</strain>
    </source>
</reference>
<comment type="caution">
    <text evidence="8">The sequence shown here is derived from an EMBL/GenBank/DDBJ whole genome shotgun (WGS) entry which is preliminary data.</text>
</comment>
<dbReference type="EC" id="2.5.1.145" evidence="7"/>
<proteinExistence type="inferred from homology"/>
<evidence type="ECO:0000313" key="8">
    <source>
        <dbReference type="EMBL" id="EEF58146.1"/>
    </source>
</evidence>
<dbReference type="GO" id="GO:0008961">
    <property type="term" value="F:phosphatidylglycerol-prolipoprotein diacylglyceryl transferase activity"/>
    <property type="evidence" value="ECO:0007669"/>
    <property type="project" value="UniProtKB-UniRule"/>
</dbReference>
<feature type="binding site" evidence="7">
    <location>
        <position position="132"/>
    </location>
    <ligand>
        <name>a 1,2-diacyl-sn-glycero-3-phospho-(1'-sn-glycerol)</name>
        <dbReference type="ChEBI" id="CHEBI:64716"/>
    </ligand>
</feature>
<evidence type="ECO:0000256" key="7">
    <source>
        <dbReference type="HAMAP-Rule" id="MF_01147"/>
    </source>
</evidence>
<dbReference type="PANTHER" id="PTHR30589:SF0">
    <property type="entry name" value="PHOSPHATIDYLGLYCEROL--PROLIPOPROTEIN DIACYLGLYCERYL TRANSFERASE"/>
    <property type="match status" value="1"/>
</dbReference>
<dbReference type="UniPathway" id="UPA00664"/>
<keyword evidence="3 7" id="KW-0808">Transferase</keyword>
<comment type="catalytic activity">
    <reaction evidence="7">
        <text>L-cysteinyl-[prolipoprotein] + a 1,2-diacyl-sn-glycero-3-phospho-(1'-sn-glycerol) = an S-1,2-diacyl-sn-glyceryl-L-cysteinyl-[prolipoprotein] + sn-glycerol 1-phosphate + H(+)</text>
        <dbReference type="Rhea" id="RHEA:56712"/>
        <dbReference type="Rhea" id="RHEA-COMP:14679"/>
        <dbReference type="Rhea" id="RHEA-COMP:14680"/>
        <dbReference type="ChEBI" id="CHEBI:15378"/>
        <dbReference type="ChEBI" id="CHEBI:29950"/>
        <dbReference type="ChEBI" id="CHEBI:57685"/>
        <dbReference type="ChEBI" id="CHEBI:64716"/>
        <dbReference type="ChEBI" id="CHEBI:140658"/>
        <dbReference type="EC" id="2.5.1.145"/>
    </reaction>
</comment>
<evidence type="ECO:0000256" key="6">
    <source>
        <dbReference type="ARBA" id="ARBA00023136"/>
    </source>
</evidence>
<keyword evidence="8" id="KW-0449">Lipoprotein</keyword>
<comment type="pathway">
    <text evidence="7">Protein modification; lipoprotein biosynthesis (diacylglyceryl transfer).</text>
</comment>
<dbReference type="GO" id="GO:0042158">
    <property type="term" value="P:lipoprotein biosynthetic process"/>
    <property type="evidence" value="ECO:0007669"/>
    <property type="project" value="UniProtKB-UniRule"/>
</dbReference>
<keyword evidence="4 7" id="KW-0812">Transmembrane</keyword>
<feature type="transmembrane region" description="Helical" evidence="7">
    <location>
        <begin position="196"/>
        <end position="214"/>
    </location>
</feature>
<dbReference type="NCBIfam" id="TIGR00544">
    <property type="entry name" value="lgt"/>
    <property type="match status" value="1"/>
</dbReference>
<dbReference type="OrthoDB" id="871140at2"/>
<dbReference type="InterPro" id="IPR001640">
    <property type="entry name" value="Lgt"/>
</dbReference>
<feature type="transmembrane region" description="Helical" evidence="7">
    <location>
        <begin position="13"/>
        <end position="31"/>
    </location>
</feature>
<evidence type="ECO:0000256" key="2">
    <source>
        <dbReference type="ARBA" id="ARBA00022475"/>
    </source>
</evidence>
<comment type="similarity">
    <text evidence="1 7">Belongs to the Lgt family.</text>
</comment>
<dbReference type="HAMAP" id="MF_01147">
    <property type="entry name" value="Lgt"/>
    <property type="match status" value="1"/>
</dbReference>
<feature type="transmembrane region" description="Helical" evidence="7">
    <location>
        <begin position="51"/>
        <end position="69"/>
    </location>
</feature>
<keyword evidence="2 7" id="KW-1003">Cell membrane</keyword>
<dbReference type="Pfam" id="PF01790">
    <property type="entry name" value="LGT"/>
    <property type="match status" value="1"/>
</dbReference>
<sequence>MHSIAFKLGPLTVHWYGVLVALGFLSGLWTAARRGRRDGISAENIYDLGPWLILGSILGARTLYVISYWREEFANKPFTEIFMIQHGGLVFYGGLIGATIASFTYVRLKKLSVWKMADAVAPSIALGYVFGRIGCLMNGCCYGRECHLPWAITYPGDHATRGIPVHPTQIYDSLLNLGLYLALAWLYRRKKFDGQIFALYLIAYALLRSFVEYFRGDYPIHYLGGWATPAQLVSIAIITGGLALLFLLPRPQIKQS</sequence>
<dbReference type="AlphaFoldDB" id="B9XPW5"/>
<dbReference type="EMBL" id="ABOX02000049">
    <property type="protein sequence ID" value="EEF58146.1"/>
    <property type="molecule type" value="Genomic_DNA"/>
</dbReference>
<feature type="transmembrane region" description="Helical" evidence="7">
    <location>
        <begin position="89"/>
        <end position="106"/>
    </location>
</feature>
<keyword evidence="6 7" id="KW-0472">Membrane</keyword>
<gene>
    <name evidence="7" type="primary">lgt</name>
    <name evidence="8" type="ORF">Cflav_PD1490</name>
</gene>
<organism evidence="8 9">
    <name type="scientific">Pedosphaera parvula (strain Ellin514)</name>
    <dbReference type="NCBI Taxonomy" id="320771"/>
    <lineage>
        <taxon>Bacteria</taxon>
        <taxon>Pseudomonadati</taxon>
        <taxon>Verrucomicrobiota</taxon>
        <taxon>Pedosphaerae</taxon>
        <taxon>Pedosphaerales</taxon>
        <taxon>Pedosphaeraceae</taxon>
        <taxon>Pedosphaera</taxon>
    </lineage>
</organism>
<comment type="function">
    <text evidence="7">Catalyzes the transfer of the diacylglyceryl group from phosphatidylglycerol to the sulfhydryl group of the N-terminal cysteine of a prolipoprotein, the first step in the formation of mature lipoproteins.</text>
</comment>
<feature type="transmembrane region" description="Helical" evidence="7">
    <location>
        <begin position="226"/>
        <end position="248"/>
    </location>
</feature>
<evidence type="ECO:0000256" key="3">
    <source>
        <dbReference type="ARBA" id="ARBA00022679"/>
    </source>
</evidence>
<comment type="subcellular location">
    <subcellularLocation>
        <location evidence="7">Cell membrane</location>
        <topology evidence="7">Multi-pass membrane protein</topology>
    </subcellularLocation>
</comment>
<dbReference type="GO" id="GO:0005886">
    <property type="term" value="C:plasma membrane"/>
    <property type="evidence" value="ECO:0007669"/>
    <property type="project" value="UniProtKB-SubCell"/>
</dbReference>
<evidence type="ECO:0000256" key="1">
    <source>
        <dbReference type="ARBA" id="ARBA00007150"/>
    </source>
</evidence>
<dbReference type="Proteomes" id="UP000003688">
    <property type="component" value="Unassembled WGS sequence"/>
</dbReference>
<keyword evidence="9" id="KW-1185">Reference proteome</keyword>
<dbReference type="RefSeq" id="WP_007417851.1">
    <property type="nucleotide sequence ID" value="NZ_ABOX02000049.1"/>
</dbReference>
<evidence type="ECO:0000313" key="9">
    <source>
        <dbReference type="Proteomes" id="UP000003688"/>
    </source>
</evidence>
<protein>
    <recommendedName>
        <fullName evidence="7">Phosphatidylglycerol--prolipoprotein diacylglyceryl transferase</fullName>
        <ecNumber evidence="7">2.5.1.145</ecNumber>
    </recommendedName>
</protein>
<keyword evidence="5 7" id="KW-1133">Transmembrane helix</keyword>